<dbReference type="RefSeq" id="WP_349218318.1">
    <property type="nucleotide sequence ID" value="NZ_JBBMFD010000004.1"/>
</dbReference>
<dbReference type="Proteomes" id="UP001489509">
    <property type="component" value="Unassembled WGS sequence"/>
</dbReference>
<feature type="chain" id="PRO_5046160566" evidence="1">
    <location>
        <begin position="24"/>
        <end position="226"/>
    </location>
</feature>
<gene>
    <name evidence="4" type="ORF">WMO26_04050</name>
</gene>
<dbReference type="Pfam" id="PF11738">
    <property type="entry name" value="DUF3298"/>
    <property type="match status" value="1"/>
</dbReference>
<evidence type="ECO:0000259" key="3">
    <source>
        <dbReference type="Pfam" id="PF13739"/>
    </source>
</evidence>
<feature type="domain" description="DUF3298" evidence="2">
    <location>
        <begin position="140"/>
        <end position="212"/>
    </location>
</feature>
<comment type="caution">
    <text evidence="4">The sequence shown here is derived from an EMBL/GenBank/DDBJ whole genome shotgun (WGS) entry which is preliminary data.</text>
</comment>
<dbReference type="InterPro" id="IPR025303">
    <property type="entry name" value="PdaC"/>
</dbReference>
<evidence type="ECO:0000256" key="1">
    <source>
        <dbReference type="SAM" id="SignalP"/>
    </source>
</evidence>
<dbReference type="Pfam" id="PF13739">
    <property type="entry name" value="PdaC"/>
    <property type="match status" value="1"/>
</dbReference>
<keyword evidence="5" id="KW-1185">Reference proteome</keyword>
<sequence>MKKAISVLCAAVFMMAVGTPVLAAQSNVRIQSVQEEITGERARFSVSYPRLTCMSDEKAQERLNVMLAEQAKRAKVEVKAAMEKGDPVDGEIGFETARNGGGIVSLVIHEYLYTGGANGRTTKEGFTFLSTTGQKLELMDLLKPDSGALETINGEISRQIEERGLVDEQIEEFTSIARNQPYYLTCDSLVILIPEMTLFAHSAGVVEFPIPLTQMEDQVQDFVKPC</sequence>
<name>A0ABV1DZC8_9FIRM</name>
<organism evidence="4 5">
    <name type="scientific">Solibaculum intestinale</name>
    <dbReference type="NCBI Taxonomy" id="3133165"/>
    <lineage>
        <taxon>Bacteria</taxon>
        <taxon>Bacillati</taxon>
        <taxon>Bacillota</taxon>
        <taxon>Clostridia</taxon>
        <taxon>Eubacteriales</taxon>
        <taxon>Oscillospiraceae</taxon>
        <taxon>Solibaculum</taxon>
    </lineage>
</organism>
<dbReference type="InterPro" id="IPR037126">
    <property type="entry name" value="PdaC/RsiV-like_sf"/>
</dbReference>
<dbReference type="Gene3D" id="3.30.565.40">
    <property type="entry name" value="Fervidobacterium nodosum Rt17-B1 like"/>
    <property type="match status" value="1"/>
</dbReference>
<proteinExistence type="predicted"/>
<dbReference type="EMBL" id="JBBMFD010000004">
    <property type="protein sequence ID" value="MEQ2439994.1"/>
    <property type="molecule type" value="Genomic_DNA"/>
</dbReference>
<evidence type="ECO:0000259" key="2">
    <source>
        <dbReference type="Pfam" id="PF11738"/>
    </source>
</evidence>
<dbReference type="InterPro" id="IPR021729">
    <property type="entry name" value="DUF3298"/>
</dbReference>
<protein>
    <submittedName>
        <fullName evidence="4">DUF3298 and DUF4163 domain-containing protein</fullName>
    </submittedName>
</protein>
<evidence type="ECO:0000313" key="5">
    <source>
        <dbReference type="Proteomes" id="UP001489509"/>
    </source>
</evidence>
<dbReference type="Gene3D" id="3.90.640.20">
    <property type="entry name" value="Heat-shock cognate protein, ATPase"/>
    <property type="match status" value="1"/>
</dbReference>
<feature type="signal peptide" evidence="1">
    <location>
        <begin position="1"/>
        <end position="23"/>
    </location>
</feature>
<keyword evidence="1" id="KW-0732">Signal</keyword>
<evidence type="ECO:0000313" key="4">
    <source>
        <dbReference type="EMBL" id="MEQ2439994.1"/>
    </source>
</evidence>
<feature type="domain" description="Deacetylase PdaC" evidence="3">
    <location>
        <begin position="43"/>
        <end position="120"/>
    </location>
</feature>
<accession>A0ABV1DZC8</accession>
<reference evidence="4 5" key="1">
    <citation type="submission" date="2024-03" db="EMBL/GenBank/DDBJ databases">
        <title>Human intestinal bacterial collection.</title>
        <authorList>
            <person name="Pauvert C."/>
            <person name="Hitch T.C.A."/>
            <person name="Clavel T."/>
        </authorList>
    </citation>
    <scope>NUCLEOTIDE SEQUENCE [LARGE SCALE GENOMIC DNA]</scope>
    <source>
        <strain evidence="4 5">CLA-JM-H44</strain>
    </source>
</reference>